<reference evidence="2" key="1">
    <citation type="submission" date="2023-03" db="EMBL/GenBank/DDBJ databases">
        <title>Complete genome of Cladonia borealis.</title>
        <authorList>
            <person name="Park H."/>
        </authorList>
    </citation>
    <scope>NUCLEOTIDE SEQUENCE</scope>
    <source>
        <strain evidence="2">ANT050790</strain>
    </source>
</reference>
<dbReference type="GO" id="GO:0008237">
    <property type="term" value="F:metallopeptidase activity"/>
    <property type="evidence" value="ECO:0007669"/>
    <property type="project" value="InterPro"/>
</dbReference>
<name>A0AA39V4C1_9LECA</name>
<feature type="signal peptide" evidence="1">
    <location>
        <begin position="1"/>
        <end position="25"/>
    </location>
</feature>
<dbReference type="EMBL" id="JAFEKC020000014">
    <property type="protein sequence ID" value="KAK0511079.1"/>
    <property type="molecule type" value="Genomic_DNA"/>
</dbReference>
<protein>
    <recommendedName>
        <fullName evidence="4">Lysine-specific metallo-endopeptidase domain-containing protein</fullName>
    </recommendedName>
</protein>
<dbReference type="AlphaFoldDB" id="A0AA39V4C1"/>
<keyword evidence="3" id="KW-1185">Reference proteome</keyword>
<dbReference type="InterPro" id="IPR024079">
    <property type="entry name" value="MetalloPept_cat_dom_sf"/>
</dbReference>
<proteinExistence type="predicted"/>
<gene>
    <name evidence="2" type="ORF">JMJ35_006631</name>
</gene>
<evidence type="ECO:0000313" key="2">
    <source>
        <dbReference type="EMBL" id="KAK0511079.1"/>
    </source>
</evidence>
<evidence type="ECO:0008006" key="4">
    <source>
        <dbReference type="Google" id="ProtNLM"/>
    </source>
</evidence>
<evidence type="ECO:0000313" key="3">
    <source>
        <dbReference type="Proteomes" id="UP001166286"/>
    </source>
</evidence>
<dbReference type="Gene3D" id="3.40.390.10">
    <property type="entry name" value="Collagenase (Catalytic Domain)"/>
    <property type="match status" value="1"/>
</dbReference>
<keyword evidence="1" id="KW-0732">Signal</keyword>
<comment type="caution">
    <text evidence="2">The sequence shown here is derived from an EMBL/GenBank/DDBJ whole genome shotgun (WGS) entry which is preliminary data.</text>
</comment>
<sequence length="412" mass="46135">MRCLCLRSWTLQCLIALTLLSLSAAQITQQQFEASFKLYPATGPGGCDRDAPNGTPMLSFVLQSLDDAWTMASTAISEMQLYFSSYSGRRTRPLLFLFFGVKFTEDYNFEPDGTSENTYNYVLTVFQNMGKLQTAPNPDSFLQLPRFRCLEDYAAYYEHLPGDDGKENMTAELAAVHYDEKMTNGQYFPGLMFVFNPEGWYPPQETNPTGGGCGSIENQFILQAFTLTGGDTATQPLYGITLCPGIFENPTTKSLGTPAEDGGVDLLNKFSDSGGSTKRPLMKDIANRSYVCSKILHEMAHLVTQNTIDDQPAAYPPDGTNFDNRDWSQWVLNNNYVSYGYTQSVYLSLAKPNLAQLNADNYLFLALCLTYEELDCVGTFQNDIKRRRSLPFQVSSRTIEKIRSGELDLNDM</sequence>
<organism evidence="2 3">
    <name type="scientific">Cladonia borealis</name>
    <dbReference type="NCBI Taxonomy" id="184061"/>
    <lineage>
        <taxon>Eukaryota</taxon>
        <taxon>Fungi</taxon>
        <taxon>Dikarya</taxon>
        <taxon>Ascomycota</taxon>
        <taxon>Pezizomycotina</taxon>
        <taxon>Lecanoromycetes</taxon>
        <taxon>OSLEUM clade</taxon>
        <taxon>Lecanoromycetidae</taxon>
        <taxon>Lecanorales</taxon>
        <taxon>Lecanorineae</taxon>
        <taxon>Cladoniaceae</taxon>
        <taxon>Cladonia</taxon>
    </lineage>
</organism>
<dbReference type="Proteomes" id="UP001166286">
    <property type="component" value="Unassembled WGS sequence"/>
</dbReference>
<accession>A0AA39V4C1</accession>
<feature type="chain" id="PRO_5041441061" description="Lysine-specific metallo-endopeptidase domain-containing protein" evidence="1">
    <location>
        <begin position="26"/>
        <end position="412"/>
    </location>
</feature>
<evidence type="ECO:0000256" key="1">
    <source>
        <dbReference type="SAM" id="SignalP"/>
    </source>
</evidence>